<evidence type="ECO:0000313" key="2">
    <source>
        <dbReference type="EMBL" id="KKL77293.1"/>
    </source>
</evidence>
<protein>
    <recommendedName>
        <fullName evidence="3">JAB domain-containing protein</fullName>
    </recommendedName>
</protein>
<comment type="caution">
    <text evidence="2">The sequence shown here is derived from an EMBL/GenBank/DDBJ whole genome shotgun (WGS) entry which is preliminary data.</text>
</comment>
<proteinExistence type="predicted"/>
<organism evidence="2">
    <name type="scientific">marine sediment metagenome</name>
    <dbReference type="NCBI Taxonomy" id="412755"/>
    <lineage>
        <taxon>unclassified sequences</taxon>
        <taxon>metagenomes</taxon>
        <taxon>ecological metagenomes</taxon>
    </lineage>
</organism>
<dbReference type="AlphaFoldDB" id="A0A0F9ET59"/>
<reference evidence="2" key="1">
    <citation type="journal article" date="2015" name="Nature">
        <title>Complex archaea that bridge the gap between prokaryotes and eukaryotes.</title>
        <authorList>
            <person name="Spang A."/>
            <person name="Saw J.H."/>
            <person name="Jorgensen S.L."/>
            <person name="Zaremba-Niedzwiedzka K."/>
            <person name="Martijn J."/>
            <person name="Lind A.E."/>
            <person name="van Eijk R."/>
            <person name="Schleper C."/>
            <person name="Guy L."/>
            <person name="Ettema T.J."/>
        </authorList>
    </citation>
    <scope>NUCLEOTIDE SEQUENCE</scope>
</reference>
<dbReference type="EMBL" id="LAZR01023792">
    <property type="protein sequence ID" value="KKL77293.1"/>
    <property type="molecule type" value="Genomic_DNA"/>
</dbReference>
<evidence type="ECO:0008006" key="3">
    <source>
        <dbReference type="Google" id="ProtNLM"/>
    </source>
</evidence>
<name>A0A0F9ET59_9ZZZZ</name>
<evidence type="ECO:0000256" key="1">
    <source>
        <dbReference type="SAM" id="MobiDB-lite"/>
    </source>
</evidence>
<gene>
    <name evidence="2" type="ORF">LCGC14_2036350</name>
</gene>
<accession>A0A0F9ET59</accession>
<sequence>MNNPLSLIGDFWTRRRKPLLHQLARMQSSKDEGIALRVERYNWALQQGDVAAISRYRDELEAYLKVVDGSASLLALLQGTASQQTPLPAWEVAPQPAVPAYWISSSTLAQAYQLLTRSMPGADQEPEWMLAVTGLKRDHMRTLEHLMEIQMDTQSAAQASFDMDAFTRMAIKLHKHGQALHAVFHSHRFAGPPNPSATDWRLQERLEEGGYPCIQAVFSEDAQVRFFARKPFQVEVYGKGVESIDQHNHLYRIVYRSTLPDPGHSTPAIERRRDGLRPLPAHSGR</sequence>
<feature type="region of interest" description="Disordered" evidence="1">
    <location>
        <begin position="262"/>
        <end position="285"/>
    </location>
</feature>